<reference evidence="1 2" key="2">
    <citation type="submission" date="2018-11" db="EMBL/GenBank/DDBJ databases">
        <authorList>
            <consortium name="Pathogen Informatics"/>
        </authorList>
    </citation>
    <scope>NUCLEOTIDE SEQUENCE [LARGE SCALE GENOMIC DNA]</scope>
</reference>
<protein>
    <submittedName>
        <fullName evidence="3">Phasin_2 domain-containing protein</fullName>
    </submittedName>
</protein>
<gene>
    <name evidence="1" type="ORF">GPUH_LOCUS9123</name>
</gene>
<evidence type="ECO:0000313" key="3">
    <source>
        <dbReference type="WBParaSite" id="GPUH_0000913501-mRNA-1"/>
    </source>
</evidence>
<sequence length="88" mass="9659">MGSFQKGVIDAAKEMASDAAEAVKEKASEAYSKVPALFIDRVEQVWLNWLVQLAARSAEAWTLIKKTLSYQQSADNFKLVLADGITVP</sequence>
<accession>A0A183DK84</accession>
<name>A0A183DK84_9BILA</name>
<organism evidence="3">
    <name type="scientific">Gongylonema pulchrum</name>
    <dbReference type="NCBI Taxonomy" id="637853"/>
    <lineage>
        <taxon>Eukaryota</taxon>
        <taxon>Metazoa</taxon>
        <taxon>Ecdysozoa</taxon>
        <taxon>Nematoda</taxon>
        <taxon>Chromadorea</taxon>
        <taxon>Rhabditida</taxon>
        <taxon>Spirurina</taxon>
        <taxon>Spiruromorpha</taxon>
        <taxon>Spiruroidea</taxon>
        <taxon>Gongylonematidae</taxon>
        <taxon>Gongylonema</taxon>
    </lineage>
</organism>
<reference evidence="3" key="1">
    <citation type="submission" date="2016-06" db="UniProtKB">
        <authorList>
            <consortium name="WormBaseParasite"/>
        </authorList>
    </citation>
    <scope>IDENTIFICATION</scope>
</reference>
<dbReference type="AlphaFoldDB" id="A0A183DK84"/>
<proteinExistence type="predicted"/>
<dbReference type="EMBL" id="UYRT01028803">
    <property type="protein sequence ID" value="VDK68380.1"/>
    <property type="molecule type" value="Genomic_DNA"/>
</dbReference>
<dbReference type="WBParaSite" id="GPUH_0000913501-mRNA-1">
    <property type="protein sequence ID" value="GPUH_0000913501-mRNA-1"/>
    <property type="gene ID" value="GPUH_0000913501"/>
</dbReference>
<dbReference type="Proteomes" id="UP000271098">
    <property type="component" value="Unassembled WGS sequence"/>
</dbReference>
<evidence type="ECO:0000313" key="2">
    <source>
        <dbReference type="Proteomes" id="UP000271098"/>
    </source>
</evidence>
<keyword evidence="2" id="KW-1185">Reference proteome</keyword>
<evidence type="ECO:0000313" key="1">
    <source>
        <dbReference type="EMBL" id="VDK68380.1"/>
    </source>
</evidence>